<reference evidence="2" key="1">
    <citation type="submission" date="2020-11" db="EMBL/GenBank/DDBJ databases">
        <authorList>
            <person name="Tran Van P."/>
        </authorList>
    </citation>
    <scope>NUCLEOTIDE SEQUENCE</scope>
</reference>
<keyword evidence="1" id="KW-0472">Membrane</keyword>
<evidence type="ECO:0000313" key="2">
    <source>
        <dbReference type="EMBL" id="CAD7265825.1"/>
    </source>
</evidence>
<accession>A0A7R9G3M8</accession>
<dbReference type="AlphaFoldDB" id="A0A7R9G3M8"/>
<feature type="transmembrane region" description="Helical" evidence="1">
    <location>
        <begin position="53"/>
        <end position="76"/>
    </location>
</feature>
<dbReference type="EMBL" id="OC006012">
    <property type="protein sequence ID" value="CAD7265825.1"/>
    <property type="molecule type" value="Genomic_DNA"/>
</dbReference>
<protein>
    <submittedName>
        <fullName evidence="2">Uncharacterized protein</fullName>
    </submittedName>
</protein>
<proteinExistence type="predicted"/>
<name>A0A7R9G3M8_TIMSH</name>
<sequence length="127" mass="13765">MVLPASVAQLANALVVLSSTAEDGEIEVRISLANALVVLSCSTAEDGEIEVRISVGIVTDILNTLQGVIIFFLVVCRKRVFRAVTRNRPCGFSCPNRWTAGLDEESETMLAGETELDHTNRSFLGRV</sequence>
<gene>
    <name evidence="2" type="ORF">TSIB3V08_LOCUS9855</name>
</gene>
<keyword evidence="1" id="KW-1133">Transmembrane helix</keyword>
<evidence type="ECO:0000256" key="1">
    <source>
        <dbReference type="SAM" id="Phobius"/>
    </source>
</evidence>
<organism evidence="2">
    <name type="scientific">Timema shepardi</name>
    <name type="common">Walking stick</name>
    <dbReference type="NCBI Taxonomy" id="629360"/>
    <lineage>
        <taxon>Eukaryota</taxon>
        <taxon>Metazoa</taxon>
        <taxon>Ecdysozoa</taxon>
        <taxon>Arthropoda</taxon>
        <taxon>Hexapoda</taxon>
        <taxon>Insecta</taxon>
        <taxon>Pterygota</taxon>
        <taxon>Neoptera</taxon>
        <taxon>Polyneoptera</taxon>
        <taxon>Phasmatodea</taxon>
        <taxon>Timematodea</taxon>
        <taxon>Timematoidea</taxon>
        <taxon>Timematidae</taxon>
        <taxon>Timema</taxon>
    </lineage>
</organism>
<keyword evidence="1" id="KW-0812">Transmembrane</keyword>